<feature type="transmembrane region" description="Helical" evidence="1">
    <location>
        <begin position="237"/>
        <end position="258"/>
    </location>
</feature>
<evidence type="ECO:0000256" key="1">
    <source>
        <dbReference type="SAM" id="Phobius"/>
    </source>
</evidence>
<gene>
    <name evidence="2" type="ORF">TrCOL_g6171</name>
</gene>
<keyword evidence="1" id="KW-0472">Membrane</keyword>
<keyword evidence="3" id="KW-1185">Reference proteome</keyword>
<evidence type="ECO:0000313" key="2">
    <source>
        <dbReference type="EMBL" id="GMI38536.1"/>
    </source>
</evidence>
<evidence type="ECO:0000313" key="3">
    <source>
        <dbReference type="Proteomes" id="UP001165065"/>
    </source>
</evidence>
<protein>
    <submittedName>
        <fullName evidence="2">Uncharacterized protein</fullName>
    </submittedName>
</protein>
<keyword evidence="1" id="KW-0812">Transmembrane</keyword>
<keyword evidence="1" id="KW-1133">Transmembrane helix</keyword>
<dbReference type="AlphaFoldDB" id="A0A9W7L8R7"/>
<organism evidence="2 3">
    <name type="scientific">Triparma columacea</name>
    <dbReference type="NCBI Taxonomy" id="722753"/>
    <lineage>
        <taxon>Eukaryota</taxon>
        <taxon>Sar</taxon>
        <taxon>Stramenopiles</taxon>
        <taxon>Ochrophyta</taxon>
        <taxon>Bolidophyceae</taxon>
        <taxon>Parmales</taxon>
        <taxon>Triparmaceae</taxon>
        <taxon>Triparma</taxon>
    </lineage>
</organism>
<dbReference type="EMBL" id="BRYA01001080">
    <property type="protein sequence ID" value="GMI38536.1"/>
    <property type="molecule type" value="Genomic_DNA"/>
</dbReference>
<comment type="caution">
    <text evidence="2">The sequence shown here is derived from an EMBL/GenBank/DDBJ whole genome shotgun (WGS) entry which is preliminary data.</text>
</comment>
<reference evidence="3" key="1">
    <citation type="journal article" date="2023" name="Commun. Biol.">
        <title>Genome analysis of Parmales, the sister group of diatoms, reveals the evolutionary specialization of diatoms from phago-mixotrophs to photoautotrophs.</title>
        <authorList>
            <person name="Ban H."/>
            <person name="Sato S."/>
            <person name="Yoshikawa S."/>
            <person name="Yamada K."/>
            <person name="Nakamura Y."/>
            <person name="Ichinomiya M."/>
            <person name="Sato N."/>
            <person name="Blanc-Mathieu R."/>
            <person name="Endo H."/>
            <person name="Kuwata A."/>
            <person name="Ogata H."/>
        </authorList>
    </citation>
    <scope>NUCLEOTIDE SEQUENCE [LARGE SCALE GENOMIC DNA]</scope>
</reference>
<proteinExistence type="predicted"/>
<sequence>MSPPSITQGTTKTGAFVTTIIGAYNLPITNVSSPSNNKKPTQSLPILTCTLKGVTMSTSTPKSKHPVNPSYRFDNEICFRTLKLHDIYDQTAVFKVIQGGAEIAHCVVPMKDIPLGRGPIEKTFTLLPPLNTPEVQHAAANSSASQAAETPATLRLSLSLSGPLRSEVLAVKSAATAYFAVIDSAVAAISPPATKVFNAVNTKYAIIPALPVLITLACATPVVLGVCIVGLPFFLPIIVLVGIVASLTAGTGLVLYLSTPHGRKRVNKIVAPAATRVIESNVGQQFLYTTGSRPSAVTLAEHTIPSDMMGKLVTSLFLDFMGSCSYLIPGAGEAFDIFWAPFQTVCIQAMYDKKNPYIKYISFAEEIIPFTDALPTASLGWVKEYGPGILENGMKKAEGTISKYSKKGGKAGKSA</sequence>
<feature type="transmembrane region" description="Helical" evidence="1">
    <location>
        <begin position="204"/>
        <end position="231"/>
    </location>
</feature>
<dbReference type="Proteomes" id="UP001165065">
    <property type="component" value="Unassembled WGS sequence"/>
</dbReference>
<accession>A0A9W7L8R7</accession>
<dbReference type="OrthoDB" id="192262at2759"/>
<name>A0A9W7L8R7_9STRA</name>